<feature type="coiled-coil region" evidence="1">
    <location>
        <begin position="19"/>
        <end position="53"/>
    </location>
</feature>
<sequence length="343" mass="38885">MENEIQKSELLTVECELSQNNVEQELGHQQSQIEQLQEKVMEVKLSMQCSENDGKKELELLWRRVKTAATLLTYLKSKARLMAVPQLAYTSCGIKHQEGIGLIDKHGVPLSDWSKDVDLSLHESTDEELLLANNADVGLLGANDGAYIGEILKSIHMISDVMESLVKRVIMAETEAASEKQKVTLGLEEIARKTLQIDNMSAKVVEMEQFALGTNGILNEMRQKVEEMVEETSRQRQRATENEQELSRVKRDFDSLRSFVSSLISVRETLLSSEKQFQTMEKLFDRLMEKTAHLESEKAQKEAEVQKLMEENVSLRAMLDEKEAELLAMNEQCKFMALSSSGI</sequence>
<organism evidence="2 3">
    <name type="scientific">Asparagus officinalis</name>
    <name type="common">Garden asparagus</name>
    <dbReference type="NCBI Taxonomy" id="4686"/>
    <lineage>
        <taxon>Eukaryota</taxon>
        <taxon>Viridiplantae</taxon>
        <taxon>Streptophyta</taxon>
        <taxon>Embryophyta</taxon>
        <taxon>Tracheophyta</taxon>
        <taxon>Spermatophyta</taxon>
        <taxon>Magnoliopsida</taxon>
        <taxon>Liliopsida</taxon>
        <taxon>Asparagales</taxon>
        <taxon>Asparagaceae</taxon>
        <taxon>Asparagoideae</taxon>
        <taxon>Asparagus</taxon>
    </lineage>
</organism>
<dbReference type="AlphaFoldDB" id="A0A5P1FUD3"/>
<proteinExistence type="predicted"/>
<evidence type="ECO:0000313" key="2">
    <source>
        <dbReference type="EMBL" id="ONK80300.1"/>
    </source>
</evidence>
<evidence type="ECO:0000256" key="1">
    <source>
        <dbReference type="SAM" id="Coils"/>
    </source>
</evidence>
<dbReference type="InterPro" id="IPR040225">
    <property type="entry name" value="GIL1-like"/>
</dbReference>
<dbReference type="PANTHER" id="PTHR31161">
    <property type="entry name" value="PROTEIN GRAVITROPIC IN THE LIGHT 1"/>
    <property type="match status" value="1"/>
</dbReference>
<accession>A0A5P1FUD3</accession>
<dbReference type="OMA" id="NEQELCC"/>
<dbReference type="OrthoDB" id="1888070at2759"/>
<protein>
    <submittedName>
        <fullName evidence="2">Uncharacterized protein</fullName>
    </submittedName>
</protein>
<dbReference type="GO" id="GO:0009959">
    <property type="term" value="P:negative gravitropism"/>
    <property type="evidence" value="ECO:0007669"/>
    <property type="project" value="InterPro"/>
</dbReference>
<feature type="coiled-coil region" evidence="1">
    <location>
        <begin position="218"/>
        <end position="249"/>
    </location>
</feature>
<gene>
    <name evidence="2" type="ORF">A4U43_C01F16090</name>
</gene>
<name>A0A5P1FUD3_ASPOF</name>
<dbReference type="Proteomes" id="UP000243459">
    <property type="component" value="Chromosome 1"/>
</dbReference>
<dbReference type="GO" id="GO:0009639">
    <property type="term" value="P:response to red or far red light"/>
    <property type="evidence" value="ECO:0007669"/>
    <property type="project" value="InterPro"/>
</dbReference>
<keyword evidence="3" id="KW-1185">Reference proteome</keyword>
<dbReference type="EMBL" id="CM007381">
    <property type="protein sequence ID" value="ONK80300.1"/>
    <property type="molecule type" value="Genomic_DNA"/>
</dbReference>
<reference evidence="3" key="1">
    <citation type="journal article" date="2017" name="Nat. Commun.">
        <title>The asparagus genome sheds light on the origin and evolution of a young Y chromosome.</title>
        <authorList>
            <person name="Harkess A."/>
            <person name="Zhou J."/>
            <person name="Xu C."/>
            <person name="Bowers J.E."/>
            <person name="Van der Hulst R."/>
            <person name="Ayyampalayam S."/>
            <person name="Mercati F."/>
            <person name="Riccardi P."/>
            <person name="McKain M.R."/>
            <person name="Kakrana A."/>
            <person name="Tang H."/>
            <person name="Ray J."/>
            <person name="Groenendijk J."/>
            <person name="Arikit S."/>
            <person name="Mathioni S.M."/>
            <person name="Nakano M."/>
            <person name="Shan H."/>
            <person name="Telgmann-Rauber A."/>
            <person name="Kanno A."/>
            <person name="Yue Z."/>
            <person name="Chen H."/>
            <person name="Li W."/>
            <person name="Chen Y."/>
            <person name="Xu X."/>
            <person name="Zhang Y."/>
            <person name="Luo S."/>
            <person name="Chen H."/>
            <person name="Gao J."/>
            <person name="Mao Z."/>
            <person name="Pires J.C."/>
            <person name="Luo M."/>
            <person name="Kudrna D."/>
            <person name="Wing R.A."/>
            <person name="Meyers B.C."/>
            <person name="Yi K."/>
            <person name="Kong H."/>
            <person name="Lavrijsen P."/>
            <person name="Sunseri F."/>
            <person name="Falavigna A."/>
            <person name="Ye Y."/>
            <person name="Leebens-Mack J.H."/>
            <person name="Chen G."/>
        </authorList>
    </citation>
    <scope>NUCLEOTIDE SEQUENCE [LARGE SCALE GENOMIC DNA]</scope>
    <source>
        <strain evidence="3">cv. DH0086</strain>
    </source>
</reference>
<dbReference type="Gramene" id="ONK80300">
    <property type="protein sequence ID" value="ONK80300"/>
    <property type="gene ID" value="A4U43_C01F16090"/>
</dbReference>
<keyword evidence="1" id="KW-0175">Coiled coil</keyword>
<evidence type="ECO:0000313" key="3">
    <source>
        <dbReference type="Proteomes" id="UP000243459"/>
    </source>
</evidence>
<feature type="coiled-coil region" evidence="1">
    <location>
        <begin position="284"/>
        <end position="332"/>
    </location>
</feature>